<dbReference type="AlphaFoldDB" id="A0A8B6LZT6"/>
<sequence length="112" mass="12377">MAAISRRIRSRTETSPTRDNAEFHTLEVKLSYRSYMQPPHVELTRSGCAGRASFLTGGLNDQVASVGVCVAGFRRGLGDARDRVVTGLGLAWSWRLSPNRTCVRHNFGERGL</sequence>
<dbReference type="Proteomes" id="UP000485880">
    <property type="component" value="Unassembled WGS sequence"/>
</dbReference>
<evidence type="ECO:0000313" key="2">
    <source>
        <dbReference type="EMBL" id="VTZ48287.1"/>
    </source>
</evidence>
<organism evidence="2 3">
    <name type="scientific">Methylocella tundrae</name>
    <dbReference type="NCBI Taxonomy" id="227605"/>
    <lineage>
        <taxon>Bacteria</taxon>
        <taxon>Pseudomonadati</taxon>
        <taxon>Pseudomonadota</taxon>
        <taxon>Alphaproteobacteria</taxon>
        <taxon>Hyphomicrobiales</taxon>
        <taxon>Beijerinckiaceae</taxon>
        <taxon>Methylocella</taxon>
    </lineage>
</organism>
<evidence type="ECO:0000256" key="1">
    <source>
        <dbReference type="SAM" id="MobiDB-lite"/>
    </source>
</evidence>
<reference evidence="2 3" key="1">
    <citation type="submission" date="2019-05" db="EMBL/GenBank/DDBJ databases">
        <authorList>
            <person name="Farhan Ul Haque M."/>
        </authorList>
    </citation>
    <scope>NUCLEOTIDE SEQUENCE [LARGE SCALE GENOMIC DNA]</scope>
    <source>
        <strain evidence="2">2</strain>
    </source>
</reference>
<proteinExistence type="predicted"/>
<feature type="region of interest" description="Disordered" evidence="1">
    <location>
        <begin position="1"/>
        <end position="20"/>
    </location>
</feature>
<gene>
    <name evidence="2" type="ORF">MPC4_10237</name>
</gene>
<protein>
    <submittedName>
        <fullName evidence="2">Uncharacterized protein</fullName>
    </submittedName>
</protein>
<name>A0A8B6LZT6_METTU</name>
<accession>A0A8B6LZT6</accession>
<comment type="caution">
    <text evidence="2">The sequence shown here is derived from an EMBL/GenBank/DDBJ whole genome shotgun (WGS) entry which is preliminary data.</text>
</comment>
<keyword evidence="3" id="KW-1185">Reference proteome</keyword>
<dbReference type="EMBL" id="CABFMQ020000001">
    <property type="protein sequence ID" value="VTZ48287.1"/>
    <property type="molecule type" value="Genomic_DNA"/>
</dbReference>
<evidence type="ECO:0000313" key="3">
    <source>
        <dbReference type="Proteomes" id="UP000485880"/>
    </source>
</evidence>